<comment type="caution">
    <text evidence="18">Lacks conserved residue(s) required for the propagation of feature annotation.</text>
</comment>
<feature type="domain" description="YjeF C-terminal" evidence="20">
    <location>
        <begin position="241"/>
        <end position="507"/>
    </location>
</feature>
<keyword evidence="9 18" id="KW-0630">Potassium</keyword>
<dbReference type="InterPro" id="IPR017953">
    <property type="entry name" value="Carbohydrate_kinase_pred_CS"/>
</dbReference>
<evidence type="ECO:0000256" key="8">
    <source>
        <dbReference type="ARBA" id="ARBA00022857"/>
    </source>
</evidence>
<evidence type="ECO:0000256" key="12">
    <source>
        <dbReference type="ARBA" id="ARBA00023239"/>
    </source>
</evidence>
<evidence type="ECO:0000256" key="4">
    <source>
        <dbReference type="ARBA" id="ARBA00009524"/>
    </source>
</evidence>
<evidence type="ECO:0000256" key="15">
    <source>
        <dbReference type="ARBA" id="ARBA00048238"/>
    </source>
</evidence>
<dbReference type="InterPro" id="IPR030677">
    <property type="entry name" value="Nnr"/>
</dbReference>
<evidence type="ECO:0000256" key="6">
    <source>
        <dbReference type="ARBA" id="ARBA00022741"/>
    </source>
</evidence>
<evidence type="ECO:0000256" key="16">
    <source>
        <dbReference type="ARBA" id="ARBA00049209"/>
    </source>
</evidence>
<keyword evidence="6 17" id="KW-0547">Nucleotide-binding</keyword>
<keyword evidence="5 18" id="KW-0479">Metal-binding</keyword>
<feature type="binding site" evidence="17">
    <location>
        <position position="339"/>
    </location>
    <ligand>
        <name>(6S)-NADPHX</name>
        <dbReference type="ChEBI" id="CHEBI:64076"/>
    </ligand>
</feature>
<evidence type="ECO:0000256" key="18">
    <source>
        <dbReference type="HAMAP-Rule" id="MF_01966"/>
    </source>
</evidence>
<reference evidence="22 23" key="1">
    <citation type="submission" date="2015-11" db="EMBL/GenBank/DDBJ databases">
        <title>The limits of bacterial species coexistence and the symbiotic plasmid transference in sympatric Rhizobium populations.</title>
        <authorList>
            <person name="Perez-Carrascal O.M."/>
            <person name="VanInsberghe D."/>
            <person name="Juarez S."/>
            <person name="Polz M.F."/>
            <person name="Vinuesa P."/>
            <person name="Gonzalez V."/>
        </authorList>
    </citation>
    <scope>NUCLEOTIDE SEQUENCE [LARGE SCALE GENOMIC DNA]</scope>
    <source>
        <strain evidence="22 23">N771</strain>
    </source>
</reference>
<keyword evidence="10 17" id="KW-0520">NAD</keyword>
<evidence type="ECO:0000313" key="22">
    <source>
        <dbReference type="EMBL" id="ANL84945.1"/>
    </source>
</evidence>
<dbReference type="InterPro" id="IPR036652">
    <property type="entry name" value="YjeF_N_dom_sf"/>
</dbReference>
<feature type="binding site" evidence="18">
    <location>
        <position position="80"/>
    </location>
    <ligand>
        <name>K(+)</name>
        <dbReference type="ChEBI" id="CHEBI:29103"/>
    </ligand>
</feature>
<dbReference type="EMBL" id="CP013568">
    <property type="protein sequence ID" value="ANL84945.1"/>
    <property type="molecule type" value="Genomic_DNA"/>
</dbReference>
<evidence type="ECO:0000256" key="3">
    <source>
        <dbReference type="ARBA" id="ARBA00006001"/>
    </source>
</evidence>
<accession>A0ABM6C9N8</accession>
<evidence type="ECO:0000256" key="17">
    <source>
        <dbReference type="HAMAP-Rule" id="MF_01965"/>
    </source>
</evidence>
<dbReference type="SUPFAM" id="SSF53613">
    <property type="entry name" value="Ribokinase-like"/>
    <property type="match status" value="1"/>
</dbReference>
<dbReference type="InterPro" id="IPR029056">
    <property type="entry name" value="Ribokinase-like"/>
</dbReference>
<keyword evidence="22" id="KW-0808">Transferase</keyword>
<dbReference type="PANTHER" id="PTHR12592">
    <property type="entry name" value="ATP-DEPENDENT (S)-NAD(P)H-HYDRATE DEHYDRATASE FAMILY MEMBER"/>
    <property type="match status" value="1"/>
</dbReference>
<dbReference type="InterPro" id="IPR000631">
    <property type="entry name" value="CARKD"/>
</dbReference>
<dbReference type="Pfam" id="PF03853">
    <property type="entry name" value="YjeF_N"/>
    <property type="match status" value="1"/>
</dbReference>
<evidence type="ECO:0000259" key="20">
    <source>
        <dbReference type="PROSITE" id="PS51383"/>
    </source>
</evidence>
<evidence type="ECO:0000256" key="19">
    <source>
        <dbReference type="PIRNR" id="PIRNR017184"/>
    </source>
</evidence>
<sequence length="507" mass="52390">MLLQTVVFWAFFELNRLMSEHLSDLLLTPAEMAAVDAAAAKSGIDSFGLMEKAGAATAAAALRLYPGALRFAVFCGPGNNGGDAYVAARHLQQSGANVALFHLGDPAKLKGDAAHARAGCALQGQGLELYGPENGDVVVDGLFGAGLARPVPTAVRTAVEQVAEADIPVLAIDLPSGLDGRTGKVLGAAFRARNTITFMTRKPGHLLMPGRELCGELAVFDIGIPARIVRAEAGGIIAENKPDAWKAVLPPEQLETHKYKRGHLVVFSGEADKTGAARMSAASGLKAGAGLVTIAAPHAAMAANAAHLTAVMLHAIDDAAELEDWLSDSRLKTFVLGPGFGIGARARTYVAALADRRLVLDADGISSFKDDPQQLFDLFRGEPRLVLTPHEGEFSRLFPEIGGDDALGKVDKALAAARRANAAIVYKGADSVIASPDGRALINTNAPAWLATAGSGDVLAGIIGGLLAQGLPAFEAAAAGVWLHGEAARRAGKGLTAEDLAAAVLPL</sequence>
<keyword evidence="8 17" id="KW-0521">NADP</keyword>
<dbReference type="EC" id="4.2.1.136" evidence="19"/>
<dbReference type="PROSITE" id="PS01050">
    <property type="entry name" value="YJEF_C_2"/>
    <property type="match status" value="1"/>
</dbReference>
<keyword evidence="12 17" id="KW-0456">Lyase</keyword>
<keyword evidence="13" id="KW-0511">Multifunctional enzyme</keyword>
<keyword evidence="11 18" id="KW-0413">Isomerase</keyword>
<evidence type="ECO:0000256" key="14">
    <source>
        <dbReference type="ARBA" id="ARBA00025153"/>
    </source>
</evidence>
<comment type="similarity">
    <text evidence="3 19">In the N-terminal section; belongs to the NnrE/AIBP family.</text>
</comment>
<dbReference type="HAMAP" id="MF_01965">
    <property type="entry name" value="NADHX_dehydratase"/>
    <property type="match status" value="1"/>
</dbReference>
<feature type="binding site" evidence="18">
    <location>
        <position position="176"/>
    </location>
    <ligand>
        <name>K(+)</name>
        <dbReference type="ChEBI" id="CHEBI:29103"/>
    </ligand>
</feature>
<comment type="cofactor">
    <cofactor evidence="18 19">
        <name>K(+)</name>
        <dbReference type="ChEBI" id="CHEBI:29103"/>
    </cofactor>
    <text evidence="18 19">Binds 1 potassium ion per subunit.</text>
</comment>
<feature type="binding site" evidence="18">
    <location>
        <position position="140"/>
    </location>
    <ligand>
        <name>K(+)</name>
        <dbReference type="ChEBI" id="CHEBI:29103"/>
    </ligand>
</feature>
<evidence type="ECO:0000256" key="7">
    <source>
        <dbReference type="ARBA" id="ARBA00022840"/>
    </source>
</evidence>
<dbReference type="NCBIfam" id="TIGR00196">
    <property type="entry name" value="yjeF_cterm"/>
    <property type="match status" value="1"/>
</dbReference>
<feature type="domain" description="YjeF N-terminal" evidence="21">
    <location>
        <begin position="32"/>
        <end position="230"/>
    </location>
</feature>
<dbReference type="SUPFAM" id="SSF64153">
    <property type="entry name" value="YjeF N-terminal domain-like"/>
    <property type="match status" value="1"/>
</dbReference>
<dbReference type="PANTHER" id="PTHR12592:SF0">
    <property type="entry name" value="ATP-DEPENDENT (S)-NAD(P)H-HYDRATE DEHYDRATASE"/>
    <property type="match status" value="1"/>
</dbReference>
<comment type="catalytic activity">
    <reaction evidence="1 18 19">
        <text>(6R)-NADHX = (6S)-NADHX</text>
        <dbReference type="Rhea" id="RHEA:32215"/>
        <dbReference type="ChEBI" id="CHEBI:64074"/>
        <dbReference type="ChEBI" id="CHEBI:64075"/>
        <dbReference type="EC" id="5.1.99.6"/>
    </reaction>
</comment>
<comment type="similarity">
    <text evidence="18">Belongs to the NnrE/AIBP family.</text>
</comment>
<dbReference type="EC" id="5.1.99.6" evidence="19"/>
<comment type="similarity">
    <text evidence="17">Belongs to the NnrD/CARKD family.</text>
</comment>
<comment type="subunit">
    <text evidence="17">Homotetramer.</text>
</comment>
<evidence type="ECO:0000256" key="2">
    <source>
        <dbReference type="ARBA" id="ARBA00000909"/>
    </source>
</evidence>
<evidence type="ECO:0000256" key="13">
    <source>
        <dbReference type="ARBA" id="ARBA00023268"/>
    </source>
</evidence>
<dbReference type="InterPro" id="IPR004443">
    <property type="entry name" value="YjeF_N_dom"/>
</dbReference>
<feature type="binding site" evidence="18">
    <location>
        <begin position="79"/>
        <end position="83"/>
    </location>
    <ligand>
        <name>(6S)-NADPHX</name>
        <dbReference type="ChEBI" id="CHEBI:64076"/>
    </ligand>
</feature>
<protein>
    <recommendedName>
        <fullName evidence="19">Bifunctional NAD(P)H-hydrate repair enzyme</fullName>
    </recommendedName>
    <alternativeName>
        <fullName evidence="19">Nicotinamide nucleotide repair protein</fullName>
    </alternativeName>
    <domain>
        <recommendedName>
            <fullName evidence="19">ADP-dependent (S)-NAD(P)H-hydrate dehydratase</fullName>
            <ecNumber evidence="19">4.2.1.136</ecNumber>
        </recommendedName>
        <alternativeName>
            <fullName evidence="19">ADP-dependent NAD(P)HX dehydratase</fullName>
        </alternativeName>
    </domain>
    <domain>
        <recommendedName>
            <fullName evidence="19">NAD(P)H-hydrate epimerase</fullName>
            <ecNumber evidence="19">5.1.99.6</ecNumber>
        </recommendedName>
    </domain>
</protein>
<dbReference type="CDD" id="cd01171">
    <property type="entry name" value="YXKO-related"/>
    <property type="match status" value="1"/>
</dbReference>
<feature type="binding site" evidence="17">
    <location>
        <position position="457"/>
    </location>
    <ligand>
        <name>(6S)-NADPHX</name>
        <dbReference type="ChEBI" id="CHEBI:64076"/>
    </ligand>
</feature>
<feature type="binding site" evidence="17">
    <location>
        <position position="276"/>
    </location>
    <ligand>
        <name>(6S)-NADPHX</name>
        <dbReference type="ChEBI" id="CHEBI:64076"/>
    </ligand>
</feature>
<proteinExistence type="inferred from homology"/>
<comment type="catalytic activity">
    <reaction evidence="2 18 19">
        <text>(6R)-NADPHX = (6S)-NADPHX</text>
        <dbReference type="Rhea" id="RHEA:32227"/>
        <dbReference type="ChEBI" id="CHEBI:64076"/>
        <dbReference type="ChEBI" id="CHEBI:64077"/>
        <dbReference type="EC" id="5.1.99.6"/>
    </reaction>
</comment>
<evidence type="ECO:0000313" key="23">
    <source>
        <dbReference type="Proteomes" id="UP000078551"/>
    </source>
</evidence>
<feature type="binding site" evidence="17">
    <location>
        <position position="456"/>
    </location>
    <ligand>
        <name>AMP</name>
        <dbReference type="ChEBI" id="CHEBI:456215"/>
    </ligand>
</feature>
<dbReference type="PROSITE" id="PS51385">
    <property type="entry name" value="YJEF_N"/>
    <property type="match status" value="1"/>
</dbReference>
<dbReference type="Gene3D" id="3.40.50.10260">
    <property type="entry name" value="YjeF N-terminal domain"/>
    <property type="match status" value="1"/>
</dbReference>
<keyword evidence="22" id="KW-0418">Kinase</keyword>
<keyword evidence="23" id="KW-1185">Reference proteome</keyword>
<dbReference type="NCBIfam" id="TIGR00197">
    <property type="entry name" value="yjeF_nterm"/>
    <property type="match status" value="1"/>
</dbReference>
<dbReference type="PIRSF" id="PIRSF017184">
    <property type="entry name" value="Nnr"/>
    <property type="match status" value="1"/>
</dbReference>
<feature type="binding site" evidence="17">
    <location>
        <position position="390"/>
    </location>
    <ligand>
        <name>(6S)-NADPHX</name>
        <dbReference type="ChEBI" id="CHEBI:64076"/>
    </ligand>
</feature>
<evidence type="ECO:0000256" key="1">
    <source>
        <dbReference type="ARBA" id="ARBA00000013"/>
    </source>
</evidence>
<comment type="similarity">
    <text evidence="4 19">In the C-terminal section; belongs to the NnrD/CARKD family.</text>
</comment>
<dbReference type="Gene3D" id="3.40.1190.20">
    <property type="match status" value="1"/>
</dbReference>
<evidence type="ECO:0000259" key="21">
    <source>
        <dbReference type="PROSITE" id="PS51385"/>
    </source>
</evidence>
<feature type="binding site" evidence="18">
    <location>
        <position position="173"/>
    </location>
    <ligand>
        <name>(6S)-NADPHX</name>
        <dbReference type="ChEBI" id="CHEBI:64076"/>
    </ligand>
</feature>
<gene>
    <name evidence="18" type="primary">nnrE</name>
    <name evidence="17" type="synonym">nnrD</name>
    <name evidence="22" type="ORF">AMC81_CH02176</name>
</gene>
<comment type="function">
    <text evidence="17">Catalyzes the dehydration of the S-form of NAD(P)HX at the expense of ADP, which is converted to AMP. Together with NAD(P)HX epimerase, which catalyzes the epimerization of the S- and R-forms, the enzyme allows the repair of both epimers of NAD(P)HX, a damaged form of NAD(P)H that is a result of enzymatic or heat-dependent hydration.</text>
</comment>
<dbReference type="PROSITE" id="PS51383">
    <property type="entry name" value="YJEF_C_3"/>
    <property type="match status" value="1"/>
</dbReference>
<evidence type="ECO:0000256" key="11">
    <source>
        <dbReference type="ARBA" id="ARBA00023235"/>
    </source>
</evidence>
<dbReference type="HAMAP" id="MF_01966">
    <property type="entry name" value="NADHX_epimerase"/>
    <property type="match status" value="1"/>
</dbReference>
<comment type="catalytic activity">
    <reaction evidence="15 17 19">
        <text>(6S)-NADHX + ADP = AMP + phosphate + NADH + H(+)</text>
        <dbReference type="Rhea" id="RHEA:32223"/>
        <dbReference type="ChEBI" id="CHEBI:15378"/>
        <dbReference type="ChEBI" id="CHEBI:43474"/>
        <dbReference type="ChEBI" id="CHEBI:57945"/>
        <dbReference type="ChEBI" id="CHEBI:64074"/>
        <dbReference type="ChEBI" id="CHEBI:456215"/>
        <dbReference type="ChEBI" id="CHEBI:456216"/>
        <dbReference type="EC" id="4.2.1.136"/>
    </reaction>
</comment>
<feature type="binding site" evidence="17">
    <location>
        <begin position="427"/>
        <end position="431"/>
    </location>
    <ligand>
        <name>AMP</name>
        <dbReference type="ChEBI" id="CHEBI:456215"/>
    </ligand>
</feature>
<comment type="function">
    <text evidence="18">Catalyzes the epimerization of the S- and R-forms of NAD(P)HX, a damaged form of NAD(P)H that is a result of enzymatic or heat-dependent hydration. This is a prerequisite for the S-specific NAD(P)H-hydrate dehydratase to allow the repair of both epimers of NAD(P)HX.</text>
</comment>
<comment type="cofactor">
    <cofactor evidence="17">
        <name>Mg(2+)</name>
        <dbReference type="ChEBI" id="CHEBI:18420"/>
    </cofactor>
</comment>
<evidence type="ECO:0000256" key="5">
    <source>
        <dbReference type="ARBA" id="ARBA00022723"/>
    </source>
</evidence>
<comment type="catalytic activity">
    <reaction evidence="16 17 19">
        <text>(6S)-NADPHX + ADP = AMP + phosphate + NADPH + H(+)</text>
        <dbReference type="Rhea" id="RHEA:32235"/>
        <dbReference type="ChEBI" id="CHEBI:15378"/>
        <dbReference type="ChEBI" id="CHEBI:43474"/>
        <dbReference type="ChEBI" id="CHEBI:57783"/>
        <dbReference type="ChEBI" id="CHEBI:64076"/>
        <dbReference type="ChEBI" id="CHEBI:456215"/>
        <dbReference type="ChEBI" id="CHEBI:456216"/>
        <dbReference type="EC" id="4.2.1.136"/>
    </reaction>
</comment>
<evidence type="ECO:0000256" key="9">
    <source>
        <dbReference type="ARBA" id="ARBA00022958"/>
    </source>
</evidence>
<evidence type="ECO:0000256" key="10">
    <source>
        <dbReference type="ARBA" id="ARBA00023027"/>
    </source>
</evidence>
<dbReference type="Proteomes" id="UP000078551">
    <property type="component" value="Chromosome"/>
</dbReference>
<keyword evidence="7 17" id="KW-0067">ATP-binding</keyword>
<comment type="function">
    <text evidence="14 19">Bifunctional enzyme that catalyzes the epimerization of the S- and R-forms of NAD(P)HX and the dehydration of the S-form of NAD(P)HX at the expense of ADP, which is converted to AMP. This allows the repair of both epimers of NAD(P)HX, a damaged form of NAD(P)H that is a result of enzymatic or heat-dependent hydration.</text>
</comment>
<organism evidence="22 23">
    <name type="scientific">Rhizobium phaseoli</name>
    <dbReference type="NCBI Taxonomy" id="396"/>
    <lineage>
        <taxon>Bacteria</taxon>
        <taxon>Pseudomonadati</taxon>
        <taxon>Pseudomonadota</taxon>
        <taxon>Alphaproteobacteria</taxon>
        <taxon>Hyphomicrobiales</taxon>
        <taxon>Rhizobiaceae</taxon>
        <taxon>Rhizobium/Agrobacterium group</taxon>
        <taxon>Rhizobium</taxon>
    </lineage>
</organism>
<name>A0ABM6C9N8_9HYPH</name>
<dbReference type="Pfam" id="PF01256">
    <property type="entry name" value="Carb_kinase"/>
    <property type="match status" value="1"/>
</dbReference>
<dbReference type="GO" id="GO:0016301">
    <property type="term" value="F:kinase activity"/>
    <property type="evidence" value="ECO:0007669"/>
    <property type="project" value="UniProtKB-KW"/>
</dbReference>
<feature type="binding site" evidence="18">
    <location>
        <begin position="144"/>
        <end position="150"/>
    </location>
    <ligand>
        <name>(6S)-NADPHX</name>
        <dbReference type="ChEBI" id="CHEBI:64076"/>
    </ligand>
</feature>